<dbReference type="Pfam" id="PF05795">
    <property type="entry name" value="Plasmodium_Vir"/>
    <property type="match status" value="1"/>
</dbReference>
<dbReference type="VEuPathDB" id="PlasmoDB:PVW1_070007100"/>
<feature type="compositionally biased region" description="Polar residues" evidence="1">
    <location>
        <begin position="474"/>
        <end position="501"/>
    </location>
</feature>
<feature type="region of interest" description="Disordered" evidence="1">
    <location>
        <begin position="455"/>
        <end position="627"/>
    </location>
</feature>
<dbReference type="AlphaFoldDB" id="A0A1G4HA44"/>
<evidence type="ECO:0000313" key="2">
    <source>
        <dbReference type="EMBL" id="SCO71776.1"/>
    </source>
</evidence>
<dbReference type="Proteomes" id="UP000305196">
    <property type="component" value="Chromosome 7"/>
</dbReference>
<feature type="compositionally biased region" description="Basic residues" evidence="1">
    <location>
        <begin position="618"/>
        <end position="627"/>
    </location>
</feature>
<dbReference type="InterPro" id="IPR008780">
    <property type="entry name" value="Plasmodium_Vir"/>
</dbReference>
<dbReference type="EMBL" id="LT615262">
    <property type="protein sequence ID" value="SCO71776.1"/>
    <property type="molecule type" value="Genomic_DNA"/>
</dbReference>
<feature type="compositionally biased region" description="Polar residues" evidence="1">
    <location>
        <begin position="282"/>
        <end position="298"/>
    </location>
</feature>
<evidence type="ECO:0000256" key="1">
    <source>
        <dbReference type="SAM" id="MobiDB-lite"/>
    </source>
</evidence>
<dbReference type="VEuPathDB" id="PlasmoDB:PVPAM_070007500"/>
<evidence type="ECO:0000313" key="3">
    <source>
        <dbReference type="Proteomes" id="UP000305196"/>
    </source>
</evidence>
<feature type="compositionally biased region" description="Basic and acidic residues" evidence="1">
    <location>
        <begin position="299"/>
        <end position="313"/>
    </location>
</feature>
<feature type="compositionally biased region" description="Basic and acidic residues" evidence="1">
    <location>
        <begin position="547"/>
        <end position="606"/>
    </location>
</feature>
<organism evidence="2 3">
    <name type="scientific">Plasmodium vivax</name>
    <name type="common">malaria parasite P. vivax</name>
    <dbReference type="NCBI Taxonomy" id="5855"/>
    <lineage>
        <taxon>Eukaryota</taxon>
        <taxon>Sar</taxon>
        <taxon>Alveolata</taxon>
        <taxon>Apicomplexa</taxon>
        <taxon>Aconoidasida</taxon>
        <taxon>Haemosporida</taxon>
        <taxon>Plasmodiidae</taxon>
        <taxon>Plasmodium</taxon>
        <taxon>Plasmodium (Plasmodium)</taxon>
    </lineage>
</organism>
<feature type="region of interest" description="Disordered" evidence="1">
    <location>
        <begin position="281"/>
        <end position="313"/>
    </location>
</feature>
<feature type="compositionally biased region" description="Low complexity" evidence="1">
    <location>
        <begin position="526"/>
        <end position="545"/>
    </location>
</feature>
<feature type="region of interest" description="Disordered" evidence="1">
    <location>
        <begin position="228"/>
        <end position="247"/>
    </location>
</feature>
<proteinExistence type="predicted"/>
<reference evidence="2 3" key="1">
    <citation type="submission" date="2016-07" db="EMBL/GenBank/DDBJ databases">
        <authorList>
            <consortium name="Pathogen Informatics"/>
        </authorList>
    </citation>
    <scope>NUCLEOTIDE SEQUENCE [LARGE SCALE GENOMIC DNA]</scope>
</reference>
<dbReference type="VEuPathDB" id="PlasmoDB:PVP01_0700600"/>
<protein>
    <submittedName>
        <fullName evidence="2">VIR protein</fullName>
    </submittedName>
</protein>
<gene>
    <name evidence="2" type="ORF">PVC01_070005400</name>
</gene>
<feature type="compositionally biased region" description="Basic and acidic residues" evidence="1">
    <location>
        <begin position="502"/>
        <end position="525"/>
    </location>
</feature>
<feature type="compositionally biased region" description="Basic and acidic residues" evidence="1">
    <location>
        <begin position="228"/>
        <end position="239"/>
    </location>
</feature>
<sequence length="627" mass="72671">MDSLEIKDETYDKILKDSHSYSIYNDLNSEDTKEDYKDICDKFNSVGNSSVDNDSKTLCKKIIKNLKNIKNLKDGEHNERCMHYRYWIYHEVKKMLKNESNNKNVNDVLTNFFGMEGEINKKSDYYGCRYFFLHKNIEELKDKMEEKYLYDYFKNHASIKTKQTCVHVTPDEYKKYLNSIKNLFTKHTQDKCCFYGDCPSYINCDDMYNPDKLIAKLASGTNESCDNLEKGDTSLKPGKEATSGSSNENDKIPFYFMNCKFHEKGIYTGCSLVKTQLEDTSKSVNSGTSGKNPNSENSAEGKDTTSPEKEDLRWKLGTRRVPHKSNTGEENAYDVIEYSDELHENKITIRRKDFGTYKLQTGKSESYEAFLENIEKLNFKTDDGNPEGTPNGVTFLGKTIKELDKNNIFNMLNNSYVRFGMSSALGLGIFILLFVYFKFTPLGSCFRNRSSNKYKNNNYFSEEIPTESPPRKTISGNANPQRKSATINYKNNSAGENFQRNSSRENPQRNLSRENSQRNTSRENSQRNTSRGNSQRNTSRGNSRRNTSRENPQRNLSRENSQRNSSRENSQRNSSRENSQRNTSRENSQRNTSRENSQRNTSRENSQRNSSKDNYQSKRLRIAYHPT</sequence>
<dbReference type="VEuPathDB" id="PlasmoDB:PVX_125726"/>
<accession>A0A1G4HA44</accession>
<name>A0A1G4HA44_PLAVI</name>